<evidence type="ECO:0000256" key="6">
    <source>
        <dbReference type="ARBA" id="ARBA00023242"/>
    </source>
</evidence>
<organism evidence="11 12">
    <name type="scientific">Denticeps clupeoides</name>
    <name type="common">denticle herring</name>
    <dbReference type="NCBI Taxonomy" id="299321"/>
    <lineage>
        <taxon>Eukaryota</taxon>
        <taxon>Metazoa</taxon>
        <taxon>Chordata</taxon>
        <taxon>Craniata</taxon>
        <taxon>Vertebrata</taxon>
        <taxon>Euteleostomi</taxon>
        <taxon>Actinopterygii</taxon>
        <taxon>Neopterygii</taxon>
        <taxon>Teleostei</taxon>
        <taxon>Clupei</taxon>
        <taxon>Clupeiformes</taxon>
        <taxon>Denticipitoidei</taxon>
        <taxon>Denticipitidae</taxon>
        <taxon>Denticeps</taxon>
    </lineage>
</organism>
<feature type="region of interest" description="Disordered" evidence="9">
    <location>
        <begin position="156"/>
        <end position="187"/>
    </location>
</feature>
<dbReference type="InterPro" id="IPR013087">
    <property type="entry name" value="Znf_C2H2_type"/>
</dbReference>
<dbReference type="GO" id="GO:0005694">
    <property type="term" value="C:chromosome"/>
    <property type="evidence" value="ECO:0007669"/>
    <property type="project" value="UniProtKB-ARBA"/>
</dbReference>
<dbReference type="InterPro" id="IPR036236">
    <property type="entry name" value="Znf_C2H2_sf"/>
</dbReference>
<evidence type="ECO:0000256" key="3">
    <source>
        <dbReference type="ARBA" id="ARBA00022737"/>
    </source>
</evidence>
<dbReference type="Proteomes" id="UP000694580">
    <property type="component" value="Chromosome 12"/>
</dbReference>
<accession>A0AAY4D3U9</accession>
<dbReference type="PANTHER" id="PTHR16515">
    <property type="entry name" value="PR DOMAIN ZINC FINGER PROTEIN"/>
    <property type="match status" value="1"/>
</dbReference>
<dbReference type="Pfam" id="PF12874">
    <property type="entry name" value="zf-met"/>
    <property type="match status" value="1"/>
</dbReference>
<dbReference type="PANTHER" id="PTHR16515:SF66">
    <property type="entry name" value="C2H2-TYPE DOMAIN-CONTAINING PROTEIN"/>
    <property type="match status" value="1"/>
</dbReference>
<comment type="subcellular location">
    <subcellularLocation>
        <location evidence="1">Nucleus</location>
    </subcellularLocation>
</comment>
<feature type="domain" description="C2H2-type" evidence="10">
    <location>
        <begin position="195"/>
        <end position="222"/>
    </location>
</feature>
<keyword evidence="6" id="KW-0539">Nucleus</keyword>
<dbReference type="SUPFAM" id="SSF57667">
    <property type="entry name" value="beta-beta-alpha zinc fingers"/>
    <property type="match status" value="2"/>
</dbReference>
<reference evidence="11" key="3">
    <citation type="submission" date="2025-09" db="UniProtKB">
        <authorList>
            <consortium name="Ensembl"/>
        </authorList>
    </citation>
    <scope>IDENTIFICATION</scope>
</reference>
<feature type="compositionally biased region" description="Basic and acidic residues" evidence="9">
    <location>
        <begin position="70"/>
        <end position="79"/>
    </location>
</feature>
<evidence type="ECO:0000313" key="11">
    <source>
        <dbReference type="Ensembl" id="ENSDCDP00010040220.1"/>
    </source>
</evidence>
<keyword evidence="8" id="KW-0175">Coiled coil</keyword>
<dbReference type="InterPro" id="IPR050331">
    <property type="entry name" value="Zinc_finger"/>
</dbReference>
<dbReference type="PROSITE" id="PS00028">
    <property type="entry name" value="ZINC_FINGER_C2H2_1"/>
    <property type="match status" value="3"/>
</dbReference>
<dbReference type="PROSITE" id="PS50157">
    <property type="entry name" value="ZINC_FINGER_C2H2_2"/>
    <property type="match status" value="4"/>
</dbReference>
<evidence type="ECO:0000256" key="8">
    <source>
        <dbReference type="SAM" id="Coils"/>
    </source>
</evidence>
<keyword evidence="2" id="KW-0479">Metal-binding</keyword>
<dbReference type="AlphaFoldDB" id="A0AAY4D3U9"/>
<dbReference type="Gene3D" id="3.30.160.60">
    <property type="entry name" value="Classic Zinc Finger"/>
    <property type="match status" value="3"/>
</dbReference>
<evidence type="ECO:0000256" key="5">
    <source>
        <dbReference type="ARBA" id="ARBA00022833"/>
    </source>
</evidence>
<proteinExistence type="predicted"/>
<dbReference type="GO" id="GO:0005634">
    <property type="term" value="C:nucleus"/>
    <property type="evidence" value="ECO:0007669"/>
    <property type="project" value="UniProtKB-SubCell"/>
</dbReference>
<dbReference type="GO" id="GO:0045893">
    <property type="term" value="P:positive regulation of DNA-templated transcription"/>
    <property type="evidence" value="ECO:0007669"/>
    <property type="project" value="UniProtKB-ARBA"/>
</dbReference>
<feature type="domain" description="C2H2-type" evidence="10">
    <location>
        <begin position="277"/>
        <end position="299"/>
    </location>
</feature>
<evidence type="ECO:0000256" key="7">
    <source>
        <dbReference type="PROSITE-ProRule" id="PRU00042"/>
    </source>
</evidence>
<reference evidence="11 12" key="1">
    <citation type="submission" date="2020-06" db="EMBL/GenBank/DDBJ databases">
        <authorList>
            <consortium name="Wellcome Sanger Institute Data Sharing"/>
        </authorList>
    </citation>
    <scope>NUCLEOTIDE SEQUENCE [LARGE SCALE GENOMIC DNA]</scope>
</reference>
<dbReference type="FunFam" id="3.30.160.60:FF:001732">
    <property type="entry name" value="Zgc:162936"/>
    <property type="match status" value="1"/>
</dbReference>
<evidence type="ECO:0000313" key="12">
    <source>
        <dbReference type="Proteomes" id="UP000694580"/>
    </source>
</evidence>
<evidence type="ECO:0000256" key="2">
    <source>
        <dbReference type="ARBA" id="ARBA00022723"/>
    </source>
</evidence>
<keyword evidence="4 7" id="KW-0863">Zinc-finger</keyword>
<dbReference type="Pfam" id="PF00096">
    <property type="entry name" value="zf-C2H2"/>
    <property type="match status" value="2"/>
</dbReference>
<sequence>MTRLRSLNAFLTERLLLAAEEIYRAVEETISELHEEMALIKQENSHLKRQLEETAADRRHDTLCEEVRRSGSIHTEVKQEPGITQEEEPHDLALSDFHPQTERLQATPAKNVPDIPAPQIKAESESRDCTLSDLTSDPHILSAATLDFASVSKQAAASEAQQTHEHVLNRPSTRPCTRSHETSAKARAKTHAGLAPCKVCGKLFAGSAELQAHVRSNEKEKYCCMCDRFFFTASRLEVHLRIHTGERPFRCTFCGKSFTQTANLKAHLRIHTGERPYSCPVCRRCFSRSNLMKRHLKVHRMLTDKLGSHPHTD</sequence>
<evidence type="ECO:0000256" key="4">
    <source>
        <dbReference type="ARBA" id="ARBA00022771"/>
    </source>
</evidence>
<dbReference type="Ensembl" id="ENSDCDT00010050083.1">
    <property type="protein sequence ID" value="ENSDCDP00010040220.1"/>
    <property type="gene ID" value="ENSDCDG00010025728.1"/>
</dbReference>
<keyword evidence="5" id="KW-0862">Zinc</keyword>
<dbReference type="FunFam" id="3.30.160.60:FF:002343">
    <property type="entry name" value="Zinc finger protein 33A"/>
    <property type="match status" value="1"/>
</dbReference>
<feature type="coiled-coil region" evidence="8">
    <location>
        <begin position="16"/>
        <end position="57"/>
    </location>
</feature>
<dbReference type="RefSeq" id="XP_028855140.1">
    <property type="nucleotide sequence ID" value="XM_028999307.1"/>
</dbReference>
<feature type="domain" description="C2H2-type" evidence="10">
    <location>
        <begin position="221"/>
        <end position="248"/>
    </location>
</feature>
<reference evidence="11" key="2">
    <citation type="submission" date="2025-08" db="UniProtKB">
        <authorList>
            <consortium name="Ensembl"/>
        </authorList>
    </citation>
    <scope>IDENTIFICATION</scope>
</reference>
<keyword evidence="12" id="KW-1185">Reference proteome</keyword>
<dbReference type="GO" id="GO:0008270">
    <property type="term" value="F:zinc ion binding"/>
    <property type="evidence" value="ECO:0007669"/>
    <property type="project" value="UniProtKB-KW"/>
</dbReference>
<dbReference type="GeneTree" id="ENSGT01150000286939"/>
<dbReference type="GO" id="GO:0043565">
    <property type="term" value="F:sequence-specific DNA binding"/>
    <property type="evidence" value="ECO:0007669"/>
    <property type="project" value="UniProtKB-ARBA"/>
</dbReference>
<dbReference type="SMART" id="SM00355">
    <property type="entry name" value="ZnF_C2H2"/>
    <property type="match status" value="4"/>
</dbReference>
<evidence type="ECO:0000256" key="1">
    <source>
        <dbReference type="ARBA" id="ARBA00004123"/>
    </source>
</evidence>
<dbReference type="GeneID" id="114801247"/>
<gene>
    <name evidence="11" type="primary">LOC114801247</name>
</gene>
<evidence type="ECO:0000256" key="9">
    <source>
        <dbReference type="SAM" id="MobiDB-lite"/>
    </source>
</evidence>
<feature type="region of interest" description="Disordered" evidence="9">
    <location>
        <begin position="70"/>
        <end position="89"/>
    </location>
</feature>
<evidence type="ECO:0000259" key="10">
    <source>
        <dbReference type="PROSITE" id="PS50157"/>
    </source>
</evidence>
<keyword evidence="3" id="KW-0677">Repeat</keyword>
<protein>
    <recommendedName>
        <fullName evidence="10">C2H2-type domain-containing protein</fullName>
    </recommendedName>
</protein>
<name>A0AAY4D3U9_9TELE</name>
<feature type="region of interest" description="Disordered" evidence="9">
    <location>
        <begin position="105"/>
        <end position="134"/>
    </location>
</feature>
<feature type="domain" description="C2H2-type" evidence="10">
    <location>
        <begin position="249"/>
        <end position="276"/>
    </location>
</feature>